<evidence type="ECO:0000313" key="1">
    <source>
        <dbReference type="EMBL" id="SDO29064.1"/>
    </source>
</evidence>
<keyword evidence="2" id="KW-1185">Reference proteome</keyword>
<reference evidence="1 2" key="1">
    <citation type="submission" date="2016-10" db="EMBL/GenBank/DDBJ databases">
        <authorList>
            <person name="Varghese N."/>
            <person name="Submissions S."/>
        </authorList>
    </citation>
    <scope>NUCLEOTIDE SEQUENCE [LARGE SCALE GENOMIC DNA]</scope>
    <source>
        <strain evidence="1 2">CGMCC 1.6497</strain>
    </source>
</reference>
<accession>A0A1H0IC85</accession>
<evidence type="ECO:0000313" key="2">
    <source>
        <dbReference type="Proteomes" id="UP000198795"/>
    </source>
</evidence>
<sequence>MVWVCGHSVGAASGSKLADQDFYPDRRFQPVSRRGRGHAAPFAFLEFAMRFVLRIQDIGLITGIVAEAWSPRLALHSLGR</sequence>
<proteinExistence type="predicted"/>
<gene>
    <name evidence="1" type="ORF">SAMN04488061_0808</name>
</gene>
<organism evidence="1 2">
    <name type="scientific">Filomicrobium insigne</name>
    <dbReference type="NCBI Taxonomy" id="418854"/>
    <lineage>
        <taxon>Bacteria</taxon>
        <taxon>Pseudomonadati</taxon>
        <taxon>Pseudomonadota</taxon>
        <taxon>Alphaproteobacteria</taxon>
        <taxon>Hyphomicrobiales</taxon>
        <taxon>Hyphomicrobiaceae</taxon>
        <taxon>Filomicrobium</taxon>
    </lineage>
</organism>
<dbReference type="EMBL" id="FNJC01000001">
    <property type="protein sequence ID" value="SDO29064.1"/>
    <property type="molecule type" value="Genomic_DNA"/>
</dbReference>
<name>A0A1H0IC85_9HYPH</name>
<protein>
    <submittedName>
        <fullName evidence="1">Uncharacterized protein</fullName>
    </submittedName>
</protein>
<comment type="caution">
    <text evidence="1">The sequence shown here is derived from an EMBL/GenBank/DDBJ whole genome shotgun (WGS) entry which is preliminary data.</text>
</comment>
<dbReference type="Proteomes" id="UP000198795">
    <property type="component" value="Unassembled WGS sequence"/>
</dbReference>